<comment type="pathway">
    <text evidence="2">Carbohydrate biosynthesis; dTDP-L-rhamnose biosynthesis.</text>
</comment>
<keyword evidence="2 4" id="KW-0560">Oxidoreductase</keyword>
<keyword evidence="5" id="KW-1185">Reference proteome</keyword>
<organism evidence="4 5">
    <name type="scientific">Nonomuraea dietziae</name>
    <dbReference type="NCBI Taxonomy" id="65515"/>
    <lineage>
        <taxon>Bacteria</taxon>
        <taxon>Bacillati</taxon>
        <taxon>Actinomycetota</taxon>
        <taxon>Actinomycetes</taxon>
        <taxon>Streptosporangiales</taxon>
        <taxon>Streptosporangiaceae</taxon>
        <taxon>Nonomuraea</taxon>
    </lineage>
</organism>
<dbReference type="UniPathway" id="UPA00124"/>
<comment type="function">
    <text evidence="2">Catalyzes the reduction of dTDP-6-deoxy-L-lyxo-4-hexulose to yield dTDP-L-rhamnose.</text>
</comment>
<dbReference type="Gene3D" id="3.90.25.10">
    <property type="entry name" value="UDP-galactose 4-epimerase, domain 1"/>
    <property type="match status" value="1"/>
</dbReference>
<keyword evidence="2" id="KW-0521">NADP</keyword>
<name>A0A7W5YSI6_9ACTN</name>
<evidence type="ECO:0000256" key="1">
    <source>
        <dbReference type="ARBA" id="ARBA00010944"/>
    </source>
</evidence>
<accession>A0A7W5YSI6</accession>
<sequence>MSTWMVTGSTGQLGAELVALLEAEGERVVPPGRRVLDLCDEGSVRDLVARVKPSVVVNCAAWTAVDDAEAQEERAHQVNAAGPRALALACREAGARLVHLSTDYVFSGTATTPYPEDAPTAPLNAYGRTKLSGERAVLDLLPDSGYIVRTAWLYGRSGANFVKTMARLAAERETVQVVDDQHGQPTSAADLARHLLLLARSQAPPGIYHGTNAGQATWHELAREVFTLLGADPDRVIPVATSAFPRPAPRPAYGVLGHARWTAAGLPAPRDWRTALHAAWPDLQN</sequence>
<dbReference type="InterPro" id="IPR036291">
    <property type="entry name" value="NAD(P)-bd_dom_sf"/>
</dbReference>
<dbReference type="GO" id="GO:0008831">
    <property type="term" value="F:dTDP-4-dehydrorhamnose reductase activity"/>
    <property type="evidence" value="ECO:0007669"/>
    <property type="project" value="UniProtKB-EC"/>
</dbReference>
<dbReference type="PANTHER" id="PTHR10491">
    <property type="entry name" value="DTDP-4-DEHYDRORHAMNOSE REDUCTASE"/>
    <property type="match status" value="1"/>
</dbReference>
<dbReference type="NCBIfam" id="TIGR01214">
    <property type="entry name" value="rmlD"/>
    <property type="match status" value="1"/>
</dbReference>
<reference evidence="4 5" key="1">
    <citation type="submission" date="2020-08" db="EMBL/GenBank/DDBJ databases">
        <title>Sequencing the genomes of 1000 actinobacteria strains.</title>
        <authorList>
            <person name="Klenk H.-P."/>
        </authorList>
    </citation>
    <scope>NUCLEOTIDE SEQUENCE [LARGE SCALE GENOMIC DNA]</scope>
    <source>
        <strain evidence="4 5">DSM 44320</strain>
    </source>
</reference>
<dbReference type="GeneID" id="95391283"/>
<evidence type="ECO:0000259" key="3">
    <source>
        <dbReference type="Pfam" id="PF04321"/>
    </source>
</evidence>
<comment type="caution">
    <text evidence="4">The sequence shown here is derived from an EMBL/GenBank/DDBJ whole genome shotgun (WGS) entry which is preliminary data.</text>
</comment>
<dbReference type="AlphaFoldDB" id="A0A7W5YSI6"/>
<evidence type="ECO:0000256" key="2">
    <source>
        <dbReference type="RuleBase" id="RU364082"/>
    </source>
</evidence>
<dbReference type="CDD" id="cd05254">
    <property type="entry name" value="dTDP_HR_like_SDR_e"/>
    <property type="match status" value="1"/>
</dbReference>
<dbReference type="Pfam" id="PF04321">
    <property type="entry name" value="RmlD_sub_bind"/>
    <property type="match status" value="1"/>
</dbReference>
<evidence type="ECO:0000313" key="5">
    <source>
        <dbReference type="Proteomes" id="UP000579945"/>
    </source>
</evidence>
<dbReference type="InterPro" id="IPR005913">
    <property type="entry name" value="dTDP_dehydrorham_reduct"/>
</dbReference>
<evidence type="ECO:0000313" key="4">
    <source>
        <dbReference type="EMBL" id="MBB3729084.1"/>
    </source>
</evidence>
<protein>
    <recommendedName>
        <fullName evidence="2">dTDP-4-dehydrorhamnose reductase</fullName>
        <ecNumber evidence="2">1.1.1.133</ecNumber>
    </recommendedName>
</protein>
<dbReference type="InterPro" id="IPR029903">
    <property type="entry name" value="RmlD-like-bd"/>
</dbReference>
<gene>
    <name evidence="4" type="ORF">FHR33_004944</name>
</gene>
<comment type="similarity">
    <text evidence="1 2">Belongs to the dTDP-4-dehydrorhamnose reductase family.</text>
</comment>
<feature type="domain" description="RmlD-like substrate binding" evidence="3">
    <location>
        <begin position="5"/>
        <end position="280"/>
    </location>
</feature>
<proteinExistence type="inferred from homology"/>
<dbReference type="RefSeq" id="WP_183651872.1">
    <property type="nucleotide sequence ID" value="NZ_BAAAXX010000006.1"/>
</dbReference>
<dbReference type="PANTHER" id="PTHR10491:SF4">
    <property type="entry name" value="METHIONINE ADENOSYLTRANSFERASE 2 SUBUNIT BETA"/>
    <property type="match status" value="1"/>
</dbReference>
<dbReference type="Proteomes" id="UP000579945">
    <property type="component" value="Unassembled WGS sequence"/>
</dbReference>
<dbReference type="GO" id="GO:0005829">
    <property type="term" value="C:cytosol"/>
    <property type="evidence" value="ECO:0007669"/>
    <property type="project" value="TreeGrafter"/>
</dbReference>
<dbReference type="Gene3D" id="3.40.50.720">
    <property type="entry name" value="NAD(P)-binding Rossmann-like Domain"/>
    <property type="match status" value="1"/>
</dbReference>
<dbReference type="EC" id="1.1.1.133" evidence="2"/>
<dbReference type="EMBL" id="JACIBV010000001">
    <property type="protein sequence ID" value="MBB3729084.1"/>
    <property type="molecule type" value="Genomic_DNA"/>
</dbReference>
<dbReference type="GO" id="GO:0019305">
    <property type="term" value="P:dTDP-rhamnose biosynthetic process"/>
    <property type="evidence" value="ECO:0007669"/>
    <property type="project" value="UniProtKB-UniPathway"/>
</dbReference>
<dbReference type="SUPFAM" id="SSF51735">
    <property type="entry name" value="NAD(P)-binding Rossmann-fold domains"/>
    <property type="match status" value="1"/>
</dbReference>